<dbReference type="Proteomes" id="UP000001064">
    <property type="component" value="Unassembled WGS sequence"/>
</dbReference>
<evidence type="ECO:0000259" key="3">
    <source>
        <dbReference type="PROSITE" id="PS51140"/>
    </source>
</evidence>
<dbReference type="OrthoDB" id="20708at2759"/>
<dbReference type="KEGG" id="dpp:DICPUDRAFT_37305"/>
<dbReference type="Gene3D" id="1.10.8.10">
    <property type="entry name" value="DNA helicase RuvA subunit, C-terminal domain"/>
    <property type="match status" value="1"/>
</dbReference>
<organism evidence="4 5">
    <name type="scientific">Dictyostelium purpureum</name>
    <name type="common">Slime mold</name>
    <dbReference type="NCBI Taxonomy" id="5786"/>
    <lineage>
        <taxon>Eukaryota</taxon>
        <taxon>Amoebozoa</taxon>
        <taxon>Evosea</taxon>
        <taxon>Eumycetozoa</taxon>
        <taxon>Dictyostelia</taxon>
        <taxon>Dictyosteliales</taxon>
        <taxon>Dictyosteliaceae</taxon>
        <taxon>Dictyostelium</taxon>
    </lineage>
</organism>
<sequence>MFFFNKNDNKPLISPYEKERKIEQVITMFPLLSRDHFLYSTLERCGWSLDAALPSLQRRHEYLEAEQIQIERRIDDNRIKAEMKQRERERELRLISQVRDVFGSKFTDHQIGTILKSNGYNLESTINHFMRDIEDQEYRERLRREKRLEEEYRQQRQREREEYEREERNKKRVTDLLLEVKYTSAERKREIANTKLFQDVMRDLGKLMEPEIHYVPAPSSQPSPNPFSNTQHLYNYIQPNTTSQPITFSQPSPSSSSFTSNSTSPPPPYHSPSSPFKTLDPFTTSTTTTTTTSPPVDAELLKQLKAMFPNISDEIIKYVLSTETNISLAIQNLLDINIKFEKTKN</sequence>
<dbReference type="Pfam" id="PF02845">
    <property type="entry name" value="CUE"/>
    <property type="match status" value="1"/>
</dbReference>
<feature type="compositionally biased region" description="Low complexity" evidence="2">
    <location>
        <begin position="241"/>
        <end position="263"/>
    </location>
</feature>
<dbReference type="CDD" id="cd14279">
    <property type="entry name" value="CUE"/>
    <property type="match status" value="1"/>
</dbReference>
<dbReference type="PROSITE" id="PS51140">
    <property type="entry name" value="CUE"/>
    <property type="match status" value="1"/>
</dbReference>
<dbReference type="RefSeq" id="XP_003290417.1">
    <property type="nucleotide sequence ID" value="XM_003290369.1"/>
</dbReference>
<dbReference type="STRING" id="5786.F0ZSL2"/>
<gene>
    <name evidence="4" type="ORF">DICPUDRAFT_37305</name>
</gene>
<reference evidence="5" key="1">
    <citation type="journal article" date="2011" name="Genome Biol.">
        <title>Comparative genomics of the social amoebae Dictyostelium discoideum and Dictyostelium purpureum.</title>
        <authorList>
            <consortium name="US DOE Joint Genome Institute (JGI-PGF)"/>
            <person name="Sucgang R."/>
            <person name="Kuo A."/>
            <person name="Tian X."/>
            <person name="Salerno W."/>
            <person name="Parikh A."/>
            <person name="Feasley C.L."/>
            <person name="Dalin E."/>
            <person name="Tu H."/>
            <person name="Huang E."/>
            <person name="Barry K."/>
            <person name="Lindquist E."/>
            <person name="Shapiro H."/>
            <person name="Bruce D."/>
            <person name="Schmutz J."/>
            <person name="Salamov A."/>
            <person name="Fey P."/>
            <person name="Gaudet P."/>
            <person name="Anjard C."/>
            <person name="Babu M.M."/>
            <person name="Basu S."/>
            <person name="Bushmanova Y."/>
            <person name="van der Wel H."/>
            <person name="Katoh-Kurasawa M."/>
            <person name="Dinh C."/>
            <person name="Coutinho P.M."/>
            <person name="Saito T."/>
            <person name="Elias M."/>
            <person name="Schaap P."/>
            <person name="Kay R.R."/>
            <person name="Henrissat B."/>
            <person name="Eichinger L."/>
            <person name="Rivero F."/>
            <person name="Putnam N.H."/>
            <person name="West C.M."/>
            <person name="Loomis W.F."/>
            <person name="Chisholm R.L."/>
            <person name="Shaulsky G."/>
            <person name="Strassmann J.E."/>
            <person name="Queller D.C."/>
            <person name="Kuspa A."/>
            <person name="Grigoriev I.V."/>
        </authorList>
    </citation>
    <scope>NUCLEOTIDE SEQUENCE [LARGE SCALE GENOMIC DNA]</scope>
    <source>
        <strain evidence="5">QSDP1</strain>
    </source>
</reference>
<keyword evidence="1" id="KW-0175">Coiled coil</keyword>
<dbReference type="EMBL" id="GL871160">
    <property type="protein sequence ID" value="EGC33067.1"/>
    <property type="molecule type" value="Genomic_DNA"/>
</dbReference>
<dbReference type="GO" id="GO:0043130">
    <property type="term" value="F:ubiquitin binding"/>
    <property type="evidence" value="ECO:0007669"/>
    <property type="project" value="InterPro"/>
</dbReference>
<dbReference type="AlphaFoldDB" id="F0ZSL2"/>
<feature type="coiled-coil region" evidence="1">
    <location>
        <begin position="135"/>
        <end position="176"/>
    </location>
</feature>
<dbReference type="SMART" id="SM00546">
    <property type="entry name" value="CUE"/>
    <property type="match status" value="1"/>
</dbReference>
<dbReference type="SUPFAM" id="SSF46934">
    <property type="entry name" value="UBA-like"/>
    <property type="match status" value="1"/>
</dbReference>
<dbReference type="InterPro" id="IPR003892">
    <property type="entry name" value="CUE"/>
</dbReference>
<dbReference type="GeneID" id="10504778"/>
<dbReference type="InterPro" id="IPR009060">
    <property type="entry name" value="UBA-like_sf"/>
</dbReference>
<name>F0ZSL2_DICPU</name>
<feature type="domain" description="CUE" evidence="3">
    <location>
        <begin position="296"/>
        <end position="338"/>
    </location>
</feature>
<dbReference type="eggNOG" id="ENOG502R970">
    <property type="taxonomic scope" value="Eukaryota"/>
</dbReference>
<feature type="compositionally biased region" description="Low complexity" evidence="2">
    <location>
        <begin position="283"/>
        <end position="293"/>
    </location>
</feature>
<evidence type="ECO:0000313" key="4">
    <source>
        <dbReference type="EMBL" id="EGC33067.1"/>
    </source>
</evidence>
<protein>
    <recommendedName>
        <fullName evidence="3">CUE domain-containing protein</fullName>
    </recommendedName>
</protein>
<dbReference type="OMA" id="STINHFM"/>
<keyword evidence="5" id="KW-1185">Reference proteome</keyword>
<dbReference type="InParanoid" id="F0ZSL2"/>
<evidence type="ECO:0000256" key="1">
    <source>
        <dbReference type="SAM" id="Coils"/>
    </source>
</evidence>
<dbReference type="FunCoup" id="F0ZSL2">
    <property type="interactions" value="317"/>
</dbReference>
<accession>F0ZSL2</accession>
<proteinExistence type="predicted"/>
<dbReference type="VEuPathDB" id="AmoebaDB:DICPUDRAFT_37305"/>
<evidence type="ECO:0000256" key="2">
    <source>
        <dbReference type="SAM" id="MobiDB-lite"/>
    </source>
</evidence>
<feature type="region of interest" description="Disordered" evidence="2">
    <location>
        <begin position="241"/>
        <end position="294"/>
    </location>
</feature>
<evidence type="ECO:0000313" key="5">
    <source>
        <dbReference type="Proteomes" id="UP000001064"/>
    </source>
</evidence>